<protein>
    <submittedName>
        <fullName evidence="6">Myeloid leukemia factor</fullName>
    </submittedName>
</protein>
<keyword evidence="5" id="KW-1185">Reference proteome</keyword>
<sequence>MFSSAFREFESDPFFDFGNSPFRRQRRDHAMLEDRGARDYRSGEHYPTRQVRQRPDAAAFDDEHGGTKSRQLDRYDHGSRQQRQVAERRPERGAGDDFAMAPYSSMFGGLASFERQFNQMMTGMQRMMADMGDRMRQMEEAASRDDFDGHMYSHASVYSRQYDGEKGEPHVYQAMSETRSGPGGVRETRRAVRDTRAQEERAAHGRHIGARGHVVERRRNMGTGDQHEDHKYSGISEGEVDSFDREWHGRATALMAADDDAAAGGRRRRHALERPQAEQPSRSRRAITAADREDDRAERRGGKL</sequence>
<evidence type="ECO:0000256" key="1">
    <source>
        <dbReference type="ARBA" id="ARBA00004496"/>
    </source>
</evidence>
<dbReference type="WBParaSite" id="maker-uti_cns_0008362-snap-gene-0.5-mRNA-1">
    <property type="protein sequence ID" value="maker-uti_cns_0008362-snap-gene-0.5-mRNA-1"/>
    <property type="gene ID" value="maker-uti_cns_0008362-snap-gene-0.5"/>
</dbReference>
<organism evidence="5 6">
    <name type="scientific">Macrostomum lignano</name>
    <dbReference type="NCBI Taxonomy" id="282301"/>
    <lineage>
        <taxon>Eukaryota</taxon>
        <taxon>Metazoa</taxon>
        <taxon>Spiralia</taxon>
        <taxon>Lophotrochozoa</taxon>
        <taxon>Platyhelminthes</taxon>
        <taxon>Rhabditophora</taxon>
        <taxon>Macrostomorpha</taxon>
        <taxon>Macrostomida</taxon>
        <taxon>Macrostomidae</taxon>
        <taxon>Macrostomum</taxon>
    </lineage>
</organism>
<reference evidence="6" key="1">
    <citation type="submission" date="2016-11" db="UniProtKB">
        <authorList>
            <consortium name="WormBaseParasite"/>
        </authorList>
    </citation>
    <scope>IDENTIFICATION</scope>
</reference>
<evidence type="ECO:0000256" key="4">
    <source>
        <dbReference type="ARBA" id="ARBA00022553"/>
    </source>
</evidence>
<evidence type="ECO:0000256" key="2">
    <source>
        <dbReference type="ARBA" id="ARBA00008332"/>
    </source>
</evidence>
<name>A0A1I8HW79_9PLAT</name>
<keyword evidence="3" id="KW-0963">Cytoplasm</keyword>
<comment type="similarity">
    <text evidence="2">Belongs to the MLF family.</text>
</comment>
<evidence type="ECO:0000256" key="3">
    <source>
        <dbReference type="ARBA" id="ARBA00022490"/>
    </source>
</evidence>
<dbReference type="Pfam" id="PF10248">
    <property type="entry name" value="Mlf1IP"/>
    <property type="match status" value="1"/>
</dbReference>
<dbReference type="OrthoDB" id="8707547at2759"/>
<comment type="subcellular location">
    <subcellularLocation>
        <location evidence="1">Cytoplasm</location>
    </subcellularLocation>
</comment>
<evidence type="ECO:0000313" key="6">
    <source>
        <dbReference type="WBParaSite" id="maker-uti_cns_0008362-snap-gene-0.5-mRNA-1"/>
    </source>
</evidence>
<keyword evidence="4" id="KW-0597">Phosphoprotein</keyword>
<proteinExistence type="inferred from homology"/>
<dbReference type="GO" id="GO:0005737">
    <property type="term" value="C:cytoplasm"/>
    <property type="evidence" value="ECO:0007669"/>
    <property type="project" value="UniProtKB-SubCell"/>
</dbReference>
<dbReference type="Proteomes" id="UP000095280">
    <property type="component" value="Unplaced"/>
</dbReference>
<dbReference type="PANTHER" id="PTHR13105">
    <property type="entry name" value="MYELOID LEUKEMIA FACTOR"/>
    <property type="match status" value="1"/>
</dbReference>
<evidence type="ECO:0000313" key="5">
    <source>
        <dbReference type="Proteomes" id="UP000095280"/>
    </source>
</evidence>
<dbReference type="STRING" id="282301.A0A1I8HW79"/>
<accession>A0A1I8HW79</accession>
<dbReference type="InterPro" id="IPR019376">
    <property type="entry name" value="Myeloid_leukemia_factor"/>
</dbReference>
<dbReference type="AlphaFoldDB" id="A0A1I8HW79"/>